<dbReference type="InterPro" id="IPR052158">
    <property type="entry name" value="INH-QAR"/>
</dbReference>
<protein>
    <submittedName>
        <fullName evidence="3">Thiamine biosynthesis protein ThiJ</fullName>
    </submittedName>
</protein>
<evidence type="ECO:0000313" key="4">
    <source>
        <dbReference type="Proteomes" id="UP000239047"/>
    </source>
</evidence>
<sequence length="139" mass="15707">MLDHYEICSREKICKTSNITIRIDKTIDRLDKFDLLYVPGSTVVCSLKQDETFINWLRTGKEVTYKFSACTGSLLLGEAGFLIDKKATTHYKHLSSLTPYCKVVSNEKIVEDGNVVTVGGVTFSIDLGYILRRNFSEKV</sequence>
<feature type="domain" description="DJ-1/PfpI" evidence="1">
    <location>
        <begin position="11"/>
        <end position="127"/>
    </location>
</feature>
<dbReference type="InterPro" id="IPR029062">
    <property type="entry name" value="Class_I_gatase-like"/>
</dbReference>
<dbReference type="EMBL" id="PREZ01000009">
    <property type="protein sequence ID" value="PPA68720.1"/>
    <property type="molecule type" value="Genomic_DNA"/>
</dbReference>
<comment type="caution">
    <text evidence="3">The sequence shown here is derived from an EMBL/GenBank/DDBJ whole genome shotgun (WGS) entry which is preliminary data.</text>
</comment>
<dbReference type="AlphaFoldDB" id="A0A2S5G733"/>
<dbReference type="InterPro" id="IPR002818">
    <property type="entry name" value="DJ-1/PfpI"/>
</dbReference>
<dbReference type="Pfam" id="PF01965">
    <property type="entry name" value="DJ-1_PfpI"/>
    <property type="match status" value="1"/>
</dbReference>
<dbReference type="Gene3D" id="3.40.50.880">
    <property type="match status" value="1"/>
</dbReference>
<keyword evidence="4" id="KW-1185">Reference proteome</keyword>
<dbReference type="PANTHER" id="PTHR43130:SF3">
    <property type="entry name" value="HTH-TYPE TRANSCRIPTIONAL REGULATOR RV1931C"/>
    <property type="match status" value="1"/>
</dbReference>
<dbReference type="EMBL" id="PREZ01000009">
    <property type="protein sequence ID" value="PPA68797.1"/>
    <property type="molecule type" value="Genomic_DNA"/>
</dbReference>
<dbReference type="PANTHER" id="PTHR43130">
    <property type="entry name" value="ARAC-FAMILY TRANSCRIPTIONAL REGULATOR"/>
    <property type="match status" value="1"/>
</dbReference>
<evidence type="ECO:0000259" key="1">
    <source>
        <dbReference type="Pfam" id="PF01965"/>
    </source>
</evidence>
<organism evidence="3 4">
    <name type="scientific">Jeotgalibacillus proteolyticus</name>
    <dbReference type="NCBI Taxonomy" id="2082395"/>
    <lineage>
        <taxon>Bacteria</taxon>
        <taxon>Bacillati</taxon>
        <taxon>Bacillota</taxon>
        <taxon>Bacilli</taxon>
        <taxon>Bacillales</taxon>
        <taxon>Caryophanaceae</taxon>
        <taxon>Jeotgalibacillus</taxon>
    </lineage>
</organism>
<evidence type="ECO:0000313" key="2">
    <source>
        <dbReference type="EMBL" id="PPA68720.1"/>
    </source>
</evidence>
<gene>
    <name evidence="2" type="ORF">C4B60_19310</name>
    <name evidence="3" type="ORF">C4B60_19740</name>
</gene>
<dbReference type="OrthoDB" id="9803764at2"/>
<proteinExistence type="predicted"/>
<name>A0A2S5G733_9BACL</name>
<accession>A0A2S5G733</accession>
<evidence type="ECO:0000313" key="3">
    <source>
        <dbReference type="EMBL" id="PPA68797.1"/>
    </source>
</evidence>
<dbReference type="SUPFAM" id="SSF52317">
    <property type="entry name" value="Class I glutamine amidotransferase-like"/>
    <property type="match status" value="1"/>
</dbReference>
<reference evidence="3 4" key="1">
    <citation type="submission" date="2018-02" db="EMBL/GenBank/DDBJ databases">
        <title>Jeotgalibacillus proteolyticum sp. nov. a protease producing bacterium isolated from ocean sediments of Laizhou Bay.</title>
        <authorList>
            <person name="Li Y."/>
        </authorList>
    </citation>
    <scope>NUCLEOTIDE SEQUENCE [LARGE SCALE GENOMIC DNA]</scope>
    <source>
        <strain evidence="3 4">22-7</strain>
    </source>
</reference>
<dbReference type="Proteomes" id="UP000239047">
    <property type="component" value="Unassembled WGS sequence"/>
</dbReference>